<dbReference type="EMBL" id="WIBF01000008">
    <property type="protein sequence ID" value="MQQ09367.1"/>
    <property type="molecule type" value="Genomic_DNA"/>
</dbReference>
<keyword evidence="2" id="KW-1185">Reference proteome</keyword>
<comment type="caution">
    <text evidence="1">The sequence shown here is derived from an EMBL/GenBank/DDBJ whole genome shotgun (WGS) entry which is preliminary data.</text>
</comment>
<sequence>MNPISAATNVQSVSVYRKLNGHLNGRSVTQVNKAENTPNADNRKMGLKNAEIRVARQEKTQELYEARTAHHMPFNMAMEHAVQNRINNPQQRNTTQKTIDAVRDLRGGVHAGPLPTSAVAAQNRYHSMRINGYV</sequence>
<dbReference type="AlphaFoldDB" id="A0A843YL04"/>
<evidence type="ECO:0000313" key="2">
    <source>
        <dbReference type="Proteomes" id="UP000444174"/>
    </source>
</evidence>
<dbReference type="RefSeq" id="WP_153216319.1">
    <property type="nucleotide sequence ID" value="NZ_WIBF01000008.1"/>
</dbReference>
<organism evidence="1 2">
    <name type="scientific">Tritonibacter litoralis</name>
    <dbReference type="NCBI Taxonomy" id="2662264"/>
    <lineage>
        <taxon>Bacteria</taxon>
        <taxon>Pseudomonadati</taxon>
        <taxon>Pseudomonadota</taxon>
        <taxon>Alphaproteobacteria</taxon>
        <taxon>Rhodobacterales</taxon>
        <taxon>Paracoccaceae</taxon>
        <taxon>Tritonibacter</taxon>
    </lineage>
</organism>
<name>A0A843YL04_9RHOB</name>
<proteinExistence type="predicted"/>
<accession>A0A843YL04</accession>
<gene>
    <name evidence="1" type="ORF">GFB49_12945</name>
</gene>
<reference evidence="1 2" key="1">
    <citation type="submission" date="2019-10" db="EMBL/GenBank/DDBJ databases">
        <title>Epibacterium sp. nov., isolated from seawater.</title>
        <authorList>
            <person name="Zhang X."/>
            <person name="Li N."/>
        </authorList>
    </citation>
    <scope>NUCLEOTIDE SEQUENCE [LARGE SCALE GENOMIC DNA]</scope>
    <source>
        <strain evidence="1 2">SM1979</strain>
    </source>
</reference>
<dbReference type="Proteomes" id="UP000444174">
    <property type="component" value="Unassembled WGS sequence"/>
</dbReference>
<evidence type="ECO:0000313" key="1">
    <source>
        <dbReference type="EMBL" id="MQQ09367.1"/>
    </source>
</evidence>
<protein>
    <submittedName>
        <fullName evidence="1">Uncharacterized protein</fullName>
    </submittedName>
</protein>